<dbReference type="VEuPathDB" id="FungiDB:EMCG_06099"/>
<comment type="caution">
    <text evidence="5">The sequence shown here is derived from an EMBL/GenBank/DDBJ whole genome shotgun (WGS) entry which is preliminary data.</text>
</comment>
<evidence type="ECO:0000313" key="5">
    <source>
        <dbReference type="EMBL" id="PGH36437.1"/>
    </source>
</evidence>
<dbReference type="PANTHER" id="PTHR11552:SF134">
    <property type="entry name" value="GLUCOSE-METHANOL-CHOLINE OXIDOREDUCTASE N-TERMINAL DOMAIN-CONTAINING PROTEIN"/>
    <property type="match status" value="1"/>
</dbReference>
<evidence type="ECO:0000256" key="2">
    <source>
        <dbReference type="PIRSR" id="PIRSR000137-2"/>
    </source>
</evidence>
<dbReference type="AlphaFoldDB" id="A0A2B7ZUM1"/>
<comment type="similarity">
    <text evidence="1">Belongs to the GMC oxidoreductase family.</text>
</comment>
<keyword evidence="6" id="KW-1185">Reference proteome</keyword>
<keyword evidence="2" id="KW-0274">FAD</keyword>
<dbReference type="InterPro" id="IPR036188">
    <property type="entry name" value="FAD/NAD-bd_sf"/>
</dbReference>
<organism evidence="5 6">
    <name type="scientific">[Emmonsia] crescens</name>
    <dbReference type="NCBI Taxonomy" id="73230"/>
    <lineage>
        <taxon>Eukaryota</taxon>
        <taxon>Fungi</taxon>
        <taxon>Dikarya</taxon>
        <taxon>Ascomycota</taxon>
        <taxon>Pezizomycotina</taxon>
        <taxon>Eurotiomycetes</taxon>
        <taxon>Eurotiomycetidae</taxon>
        <taxon>Onygenales</taxon>
        <taxon>Ajellomycetaceae</taxon>
        <taxon>Emergomyces</taxon>
    </lineage>
</organism>
<evidence type="ECO:0000259" key="3">
    <source>
        <dbReference type="Pfam" id="PF00732"/>
    </source>
</evidence>
<dbReference type="Gene3D" id="3.50.50.60">
    <property type="entry name" value="FAD/NAD(P)-binding domain"/>
    <property type="match status" value="1"/>
</dbReference>
<evidence type="ECO:0000256" key="1">
    <source>
        <dbReference type="ARBA" id="ARBA00010790"/>
    </source>
</evidence>
<feature type="domain" description="Glucose-methanol-choline oxidoreductase N-terminal" evidence="3">
    <location>
        <begin position="5"/>
        <end position="303"/>
    </location>
</feature>
<dbReference type="PIRSF" id="PIRSF000137">
    <property type="entry name" value="Alcohol_oxidase"/>
    <property type="match status" value="1"/>
</dbReference>
<evidence type="ECO:0000259" key="4">
    <source>
        <dbReference type="Pfam" id="PF05199"/>
    </source>
</evidence>
<dbReference type="GO" id="GO:0016614">
    <property type="term" value="F:oxidoreductase activity, acting on CH-OH group of donors"/>
    <property type="evidence" value="ECO:0007669"/>
    <property type="project" value="InterPro"/>
</dbReference>
<dbReference type="Pfam" id="PF00732">
    <property type="entry name" value="GMC_oxred_N"/>
    <property type="match status" value="1"/>
</dbReference>
<keyword evidence="2" id="KW-0285">Flavoprotein</keyword>
<dbReference type="InterPro" id="IPR007867">
    <property type="entry name" value="GMC_OxRtase_C"/>
</dbReference>
<dbReference type="EMBL" id="PDND01000008">
    <property type="protein sequence ID" value="PGH36437.1"/>
    <property type="molecule type" value="Genomic_DNA"/>
</dbReference>
<dbReference type="InterPro" id="IPR000172">
    <property type="entry name" value="GMC_OxRdtase_N"/>
</dbReference>
<dbReference type="Pfam" id="PF05199">
    <property type="entry name" value="GMC_oxred_C"/>
    <property type="match status" value="1"/>
</dbReference>
<evidence type="ECO:0008006" key="7">
    <source>
        <dbReference type="Google" id="ProtNLM"/>
    </source>
</evidence>
<proteinExistence type="inferred from homology"/>
<evidence type="ECO:0000313" key="6">
    <source>
        <dbReference type="Proteomes" id="UP000226031"/>
    </source>
</evidence>
<comment type="cofactor">
    <cofactor evidence="2">
        <name>FAD</name>
        <dbReference type="ChEBI" id="CHEBI:57692"/>
    </cofactor>
</comment>
<dbReference type="InterPro" id="IPR012132">
    <property type="entry name" value="GMC_OxRdtase"/>
</dbReference>
<feature type="domain" description="Glucose-methanol-choline oxidoreductase C-terminal" evidence="4">
    <location>
        <begin position="419"/>
        <end position="552"/>
    </location>
</feature>
<gene>
    <name evidence="5" type="ORF">GX50_00773</name>
</gene>
<accession>A0A2B7ZUM1</accession>
<protein>
    <recommendedName>
        <fullName evidence="7">Glucose-methanol-choline oxidoreductase N-terminal domain-containing protein</fullName>
    </recommendedName>
</protein>
<sequence length="574" mass="63490">MTDSYDFIIVGGGTAGLLFATRLATALPESSVVVLESGSAYPDNTHLCMYDRYHAWQRPDLDHGYMTTPQTFLKGREIHYLRGKGPGGCSSFNFLTYTCGSGEDYNYWAELVGDESWKWEHTHRRFREIETFHADLSEDMKKYSNPLPENHGYNGPVHVSLPSQWENGITELLDATARYGLPLNMDTNSGNPIGVSIPPTSTFKGYRWTGESIYTNHRSANLKMLTDIKVAKVVFENKVAVGVQTVDGRKFTAKQEVILSAGCFDTPKILLLSGIGPSQELAKHNIQAIHDLPGVGKGLSDHPLVFIGALYGPGVGVRDRAKFDSDPAAVKAAREQWKRDGTGETNLHLSCIITGWLKENSILTTDEYKNLDALSREHLAKDSVPHYGTILAGPRLPPTYVAPEETSYLSTVVCLMNMQSKGEVTLKSANATDNPVINPNYMSHPYDRRMMTLAIRETMRFSQSGVIKQGFKEHVMAPKSQSDEDIHEFIDENLLPVFHANGTVKMGKADDPTACTDPNFRVYGVEKLRVVDLSVSPMTPNNQSQSTAYVVAQTAAEKVIAEYDGKAHSFPISN</sequence>
<dbReference type="GO" id="GO:0050660">
    <property type="term" value="F:flavin adenine dinucleotide binding"/>
    <property type="evidence" value="ECO:0007669"/>
    <property type="project" value="InterPro"/>
</dbReference>
<dbReference type="PANTHER" id="PTHR11552">
    <property type="entry name" value="GLUCOSE-METHANOL-CHOLINE GMC OXIDOREDUCTASE"/>
    <property type="match status" value="1"/>
</dbReference>
<dbReference type="SUPFAM" id="SSF54373">
    <property type="entry name" value="FAD-linked reductases, C-terminal domain"/>
    <property type="match status" value="1"/>
</dbReference>
<feature type="binding site" evidence="2">
    <location>
        <position position="230"/>
    </location>
    <ligand>
        <name>FAD</name>
        <dbReference type="ChEBI" id="CHEBI:57692"/>
    </ligand>
</feature>
<name>A0A2B7ZUM1_9EURO</name>
<dbReference type="STRING" id="73230.A0A2B7ZUM1"/>
<dbReference type="Gene3D" id="3.30.560.10">
    <property type="entry name" value="Glucose Oxidase, domain 3"/>
    <property type="match status" value="1"/>
</dbReference>
<dbReference type="Proteomes" id="UP000226031">
    <property type="component" value="Unassembled WGS sequence"/>
</dbReference>
<reference evidence="5 6" key="1">
    <citation type="submission" date="2017-10" db="EMBL/GenBank/DDBJ databases">
        <title>Comparative genomics in systemic dimorphic fungi from Ajellomycetaceae.</title>
        <authorList>
            <person name="Munoz J.F."/>
            <person name="Mcewen J.G."/>
            <person name="Clay O.K."/>
            <person name="Cuomo C.A."/>
        </authorList>
    </citation>
    <scope>NUCLEOTIDE SEQUENCE [LARGE SCALE GENOMIC DNA]</scope>
    <source>
        <strain evidence="5 6">UAMH4076</strain>
    </source>
</reference>
<dbReference type="SUPFAM" id="SSF51905">
    <property type="entry name" value="FAD/NAD(P)-binding domain"/>
    <property type="match status" value="1"/>
</dbReference>